<dbReference type="PROSITE" id="PS50878">
    <property type="entry name" value="RT_POL"/>
    <property type="match status" value="1"/>
</dbReference>
<name>A0A5B6W0P9_9ROSI</name>
<keyword evidence="2" id="KW-0808">Transferase</keyword>
<dbReference type="PANTHER" id="PTHR46890:SF48">
    <property type="entry name" value="RNA-DIRECTED DNA POLYMERASE"/>
    <property type="match status" value="1"/>
</dbReference>
<dbReference type="InterPro" id="IPR000477">
    <property type="entry name" value="RT_dom"/>
</dbReference>
<evidence type="ECO:0000259" key="1">
    <source>
        <dbReference type="PROSITE" id="PS50878"/>
    </source>
</evidence>
<dbReference type="PANTHER" id="PTHR46890">
    <property type="entry name" value="NON-LTR RETROLELEMENT REVERSE TRANSCRIPTASE-LIKE PROTEIN-RELATED"/>
    <property type="match status" value="1"/>
</dbReference>
<evidence type="ECO:0000313" key="3">
    <source>
        <dbReference type="Proteomes" id="UP000325315"/>
    </source>
</evidence>
<dbReference type="InterPro" id="IPR052343">
    <property type="entry name" value="Retrotransposon-Effector_Assoc"/>
</dbReference>
<dbReference type="AlphaFoldDB" id="A0A5B6W0P9"/>
<comment type="caution">
    <text evidence="2">The sequence shown here is derived from an EMBL/GenBank/DDBJ whole genome shotgun (WGS) entry which is preliminary data.</text>
</comment>
<sequence>MAEIAKTYFQCLFKAEEEGQYEHILIGVERRLAMPFIKEEIWETLTSMGATKAPGEDGLPAIFFQKLWHIFGNEVSSFCLQQLNGEMEVSRLNSTHIVLIPKKVHPTNLSQFRPISLCNRSLGKCIDKAQSAFMPGRLVSDNALIAYEILNTLKKKRIGRKGLMAVKLDMSKAYDRVE</sequence>
<proteinExistence type="predicted"/>
<keyword evidence="2" id="KW-0548">Nucleotidyltransferase</keyword>
<protein>
    <submittedName>
        <fullName evidence="2">Reverse transcriptase</fullName>
    </submittedName>
</protein>
<dbReference type="Proteomes" id="UP000325315">
    <property type="component" value="Unassembled WGS sequence"/>
</dbReference>
<gene>
    <name evidence="2" type="ORF">EPI10_025009</name>
</gene>
<reference evidence="3" key="1">
    <citation type="journal article" date="2019" name="Plant Biotechnol. J.">
        <title>Genome sequencing of the Australian wild diploid species Gossypium australe highlights disease resistance and delayed gland morphogenesis.</title>
        <authorList>
            <person name="Cai Y."/>
            <person name="Cai X."/>
            <person name="Wang Q."/>
            <person name="Wang P."/>
            <person name="Zhang Y."/>
            <person name="Cai C."/>
            <person name="Xu Y."/>
            <person name="Wang K."/>
            <person name="Zhou Z."/>
            <person name="Wang C."/>
            <person name="Geng S."/>
            <person name="Li B."/>
            <person name="Dong Q."/>
            <person name="Hou Y."/>
            <person name="Wang H."/>
            <person name="Ai P."/>
            <person name="Liu Z."/>
            <person name="Yi F."/>
            <person name="Sun M."/>
            <person name="An G."/>
            <person name="Cheng J."/>
            <person name="Zhang Y."/>
            <person name="Shi Q."/>
            <person name="Xie Y."/>
            <person name="Shi X."/>
            <person name="Chang Y."/>
            <person name="Huang F."/>
            <person name="Chen Y."/>
            <person name="Hong S."/>
            <person name="Mi L."/>
            <person name="Sun Q."/>
            <person name="Zhang L."/>
            <person name="Zhou B."/>
            <person name="Peng R."/>
            <person name="Zhang X."/>
            <person name="Liu F."/>
        </authorList>
    </citation>
    <scope>NUCLEOTIDE SEQUENCE [LARGE SCALE GENOMIC DNA]</scope>
    <source>
        <strain evidence="3">cv. PA1801</strain>
    </source>
</reference>
<dbReference type="OrthoDB" id="1303235at2759"/>
<dbReference type="EMBL" id="SMMG02000005">
    <property type="protein sequence ID" value="KAA3474748.1"/>
    <property type="molecule type" value="Genomic_DNA"/>
</dbReference>
<organism evidence="2 3">
    <name type="scientific">Gossypium australe</name>
    <dbReference type="NCBI Taxonomy" id="47621"/>
    <lineage>
        <taxon>Eukaryota</taxon>
        <taxon>Viridiplantae</taxon>
        <taxon>Streptophyta</taxon>
        <taxon>Embryophyta</taxon>
        <taxon>Tracheophyta</taxon>
        <taxon>Spermatophyta</taxon>
        <taxon>Magnoliopsida</taxon>
        <taxon>eudicotyledons</taxon>
        <taxon>Gunneridae</taxon>
        <taxon>Pentapetalae</taxon>
        <taxon>rosids</taxon>
        <taxon>malvids</taxon>
        <taxon>Malvales</taxon>
        <taxon>Malvaceae</taxon>
        <taxon>Malvoideae</taxon>
        <taxon>Gossypium</taxon>
    </lineage>
</organism>
<keyword evidence="2" id="KW-0695">RNA-directed DNA polymerase</keyword>
<keyword evidence="3" id="KW-1185">Reference proteome</keyword>
<accession>A0A5B6W0P9</accession>
<dbReference type="GO" id="GO:0003964">
    <property type="term" value="F:RNA-directed DNA polymerase activity"/>
    <property type="evidence" value="ECO:0007669"/>
    <property type="project" value="UniProtKB-KW"/>
</dbReference>
<evidence type="ECO:0000313" key="2">
    <source>
        <dbReference type="EMBL" id="KAA3474748.1"/>
    </source>
</evidence>
<feature type="domain" description="Reverse transcriptase" evidence="1">
    <location>
        <begin position="81"/>
        <end position="178"/>
    </location>
</feature>